<feature type="region of interest" description="Disordered" evidence="1">
    <location>
        <begin position="69"/>
        <end position="93"/>
    </location>
</feature>
<gene>
    <name evidence="2" type="ORF">BANT10_01751</name>
</gene>
<dbReference type="Proteomes" id="UP000234342">
    <property type="component" value="Unassembled WGS sequence"/>
</dbReference>
<organism evidence="2 3">
    <name type="scientific">Brevibacterium antiquum</name>
    <dbReference type="NCBI Taxonomy" id="234835"/>
    <lineage>
        <taxon>Bacteria</taxon>
        <taxon>Bacillati</taxon>
        <taxon>Actinomycetota</taxon>
        <taxon>Actinomycetes</taxon>
        <taxon>Micrococcales</taxon>
        <taxon>Brevibacteriaceae</taxon>
        <taxon>Brevibacterium</taxon>
    </lineage>
</organism>
<evidence type="ECO:0000256" key="1">
    <source>
        <dbReference type="SAM" id="MobiDB-lite"/>
    </source>
</evidence>
<keyword evidence="3" id="KW-1185">Reference proteome</keyword>
<name>A0A2H1J8E0_9MICO</name>
<evidence type="ECO:0000313" key="3">
    <source>
        <dbReference type="Proteomes" id="UP000234342"/>
    </source>
</evidence>
<feature type="compositionally biased region" description="Basic and acidic residues" evidence="1">
    <location>
        <begin position="26"/>
        <end position="45"/>
    </location>
</feature>
<feature type="region of interest" description="Disordered" evidence="1">
    <location>
        <begin position="1"/>
        <end position="55"/>
    </location>
</feature>
<dbReference type="EMBL" id="FXZE01000006">
    <property type="protein sequence ID" value="SMX83634.1"/>
    <property type="molecule type" value="Genomic_DNA"/>
</dbReference>
<sequence length="93" mass="10516">MQPMSSRARMACNEMSDETLGAQSPEDEHAHAAEPADHCTERAPEEEQETSQQKKARLEAAVRKYRATLRNEAETGNPGFSADYYRAQKPPHW</sequence>
<accession>A0A2H1J8E0</accession>
<dbReference type="AlphaFoldDB" id="A0A2H1J8E0"/>
<proteinExistence type="predicted"/>
<protein>
    <submittedName>
        <fullName evidence="2">Uncharacterized protein</fullName>
    </submittedName>
</protein>
<reference evidence="3" key="1">
    <citation type="submission" date="2017-03" db="EMBL/GenBank/DDBJ databases">
        <authorList>
            <person name="Monnet C."/>
        </authorList>
    </citation>
    <scope>NUCLEOTIDE SEQUENCE [LARGE SCALE GENOMIC DNA]</scope>
    <source>
        <strain evidence="3">P10</strain>
    </source>
</reference>
<evidence type="ECO:0000313" key="2">
    <source>
        <dbReference type="EMBL" id="SMX83634.1"/>
    </source>
</evidence>